<proteinExistence type="inferred from homology"/>
<keyword evidence="4" id="KW-1185">Reference proteome</keyword>
<dbReference type="PANTHER" id="PTHR24321:SF8">
    <property type="entry name" value="ESTRADIOL 17-BETA-DEHYDROGENASE 8-RELATED"/>
    <property type="match status" value="1"/>
</dbReference>
<organism evidence="3 4">
    <name type="scientific">Micrococcus terreus</name>
    <dbReference type="NCBI Taxonomy" id="574650"/>
    <lineage>
        <taxon>Bacteria</taxon>
        <taxon>Bacillati</taxon>
        <taxon>Actinomycetota</taxon>
        <taxon>Actinomycetes</taxon>
        <taxon>Micrococcales</taxon>
        <taxon>Micrococcaceae</taxon>
        <taxon>Micrococcus</taxon>
    </lineage>
</organism>
<evidence type="ECO:0000313" key="4">
    <source>
        <dbReference type="Proteomes" id="UP000198881"/>
    </source>
</evidence>
<keyword evidence="2" id="KW-0560">Oxidoreductase</keyword>
<sequence>MTRTSVITGSASGIGAATAALLRERGQRVIGVDLKDADVQADLSTRQGRQDAAAQAVELAGGSVDAVIACAGISAPVPATLSVNYFGVVEFLEALRPTLAAAPHPRAAVVSSMASLQPNSPEMVEAALAGDEARGLEIAQSFADQGPQAGYAVYPSSKRALSRWVRRASITPEWAGAGIPLNAVAPGTVLTPMTQQLLATEESRAMVDSHVPMPLNYHQPPESIATLLAWLTSEENTHLAGQVIYCDGGADATLRGDDVWSWNDAQ</sequence>
<dbReference type="InterPro" id="IPR036291">
    <property type="entry name" value="NAD(P)-bd_dom_sf"/>
</dbReference>
<dbReference type="OrthoDB" id="3676637at2"/>
<dbReference type="AlphaFoldDB" id="A0A1I7MFY7"/>
<reference evidence="3 4" key="1">
    <citation type="submission" date="2016-10" db="EMBL/GenBank/DDBJ databases">
        <authorList>
            <person name="de Groot N.N."/>
        </authorList>
    </citation>
    <scope>NUCLEOTIDE SEQUENCE [LARGE SCALE GENOMIC DNA]</scope>
    <source>
        <strain evidence="3 4">CGMCC 1.7054</strain>
    </source>
</reference>
<dbReference type="RefSeq" id="WP_091694142.1">
    <property type="nucleotide sequence ID" value="NZ_FPCG01000002.1"/>
</dbReference>
<accession>A0A1I7MFY7</accession>
<dbReference type="STRING" id="574650.SAMN04487966_10247"/>
<evidence type="ECO:0000256" key="1">
    <source>
        <dbReference type="ARBA" id="ARBA00006484"/>
    </source>
</evidence>
<evidence type="ECO:0000256" key="2">
    <source>
        <dbReference type="ARBA" id="ARBA00023002"/>
    </source>
</evidence>
<dbReference type="PRINTS" id="PR00081">
    <property type="entry name" value="GDHRDH"/>
</dbReference>
<dbReference type="GO" id="GO:0016491">
    <property type="term" value="F:oxidoreductase activity"/>
    <property type="evidence" value="ECO:0007669"/>
    <property type="project" value="UniProtKB-KW"/>
</dbReference>
<name>A0A1I7MFY7_9MICC</name>
<protein>
    <submittedName>
        <fullName evidence="3">NAD(P)-dependent dehydrogenase, short-chain alcohol dehydrogenase family</fullName>
    </submittedName>
</protein>
<evidence type="ECO:0000313" key="3">
    <source>
        <dbReference type="EMBL" id="SFV20847.1"/>
    </source>
</evidence>
<dbReference type="Gene3D" id="3.40.50.720">
    <property type="entry name" value="NAD(P)-binding Rossmann-like Domain"/>
    <property type="match status" value="1"/>
</dbReference>
<dbReference type="Pfam" id="PF13561">
    <property type="entry name" value="adh_short_C2"/>
    <property type="match status" value="1"/>
</dbReference>
<dbReference type="PANTHER" id="PTHR24321">
    <property type="entry name" value="DEHYDROGENASES, SHORT CHAIN"/>
    <property type="match status" value="1"/>
</dbReference>
<dbReference type="InterPro" id="IPR002347">
    <property type="entry name" value="SDR_fam"/>
</dbReference>
<dbReference type="SUPFAM" id="SSF51735">
    <property type="entry name" value="NAD(P)-binding Rossmann-fold domains"/>
    <property type="match status" value="1"/>
</dbReference>
<comment type="similarity">
    <text evidence="1">Belongs to the short-chain dehydrogenases/reductases (SDR) family.</text>
</comment>
<dbReference type="EMBL" id="FPCG01000002">
    <property type="protein sequence ID" value="SFV20847.1"/>
    <property type="molecule type" value="Genomic_DNA"/>
</dbReference>
<gene>
    <name evidence="3" type="ORF">SAMN04487966_10247</name>
</gene>
<dbReference type="Proteomes" id="UP000198881">
    <property type="component" value="Unassembled WGS sequence"/>
</dbReference>